<dbReference type="EMBL" id="JBICBT010000362">
    <property type="protein sequence ID" value="KAL3115911.1"/>
    <property type="molecule type" value="Genomic_DNA"/>
</dbReference>
<feature type="compositionally biased region" description="Low complexity" evidence="1">
    <location>
        <begin position="805"/>
        <end position="816"/>
    </location>
</feature>
<gene>
    <name evidence="2" type="ORF">niasHT_007211</name>
</gene>
<feature type="compositionally biased region" description="Polar residues" evidence="1">
    <location>
        <begin position="953"/>
        <end position="962"/>
    </location>
</feature>
<feature type="compositionally biased region" description="Basic and acidic residues" evidence="1">
    <location>
        <begin position="286"/>
        <end position="301"/>
    </location>
</feature>
<comment type="caution">
    <text evidence="2">The sequence shown here is derived from an EMBL/GenBank/DDBJ whole genome shotgun (WGS) entry which is preliminary data.</text>
</comment>
<feature type="compositionally biased region" description="Low complexity" evidence="1">
    <location>
        <begin position="613"/>
        <end position="640"/>
    </location>
</feature>
<feature type="region of interest" description="Disordered" evidence="1">
    <location>
        <begin position="391"/>
        <end position="471"/>
    </location>
</feature>
<keyword evidence="3" id="KW-1185">Reference proteome</keyword>
<feature type="compositionally biased region" description="Low complexity" evidence="1">
    <location>
        <begin position="716"/>
        <end position="728"/>
    </location>
</feature>
<feature type="compositionally biased region" description="Low complexity" evidence="1">
    <location>
        <begin position="976"/>
        <end position="990"/>
    </location>
</feature>
<feature type="compositionally biased region" description="Polar residues" evidence="1">
    <location>
        <begin position="411"/>
        <end position="423"/>
    </location>
</feature>
<reference evidence="2 3" key="1">
    <citation type="submission" date="2024-10" db="EMBL/GenBank/DDBJ databases">
        <authorList>
            <person name="Kim D."/>
        </authorList>
    </citation>
    <scope>NUCLEOTIDE SEQUENCE [LARGE SCALE GENOMIC DNA]</scope>
    <source>
        <strain evidence="2">BH-2024</strain>
    </source>
</reference>
<dbReference type="AlphaFoldDB" id="A0ABD2LL08"/>
<evidence type="ECO:0000313" key="3">
    <source>
        <dbReference type="Proteomes" id="UP001620626"/>
    </source>
</evidence>
<feature type="region of interest" description="Disordered" evidence="1">
    <location>
        <begin position="121"/>
        <end position="168"/>
    </location>
</feature>
<feature type="region of interest" description="Disordered" evidence="1">
    <location>
        <begin position="255"/>
        <end position="370"/>
    </location>
</feature>
<proteinExistence type="predicted"/>
<feature type="compositionally biased region" description="Polar residues" evidence="1">
    <location>
        <begin position="335"/>
        <end position="349"/>
    </location>
</feature>
<feature type="compositionally biased region" description="Polar residues" evidence="1">
    <location>
        <begin position="127"/>
        <end position="166"/>
    </location>
</feature>
<evidence type="ECO:0000256" key="1">
    <source>
        <dbReference type="SAM" id="MobiDB-lite"/>
    </source>
</evidence>
<feature type="compositionally biased region" description="Polar residues" evidence="1">
    <location>
        <begin position="257"/>
        <end position="270"/>
    </location>
</feature>
<feature type="compositionally biased region" description="Gly residues" evidence="1">
    <location>
        <begin position="886"/>
        <end position="896"/>
    </location>
</feature>
<feature type="region of interest" description="Disordered" evidence="1">
    <location>
        <begin position="610"/>
        <end position="1052"/>
    </location>
</feature>
<protein>
    <submittedName>
        <fullName evidence="2">Uncharacterized protein</fullName>
    </submittedName>
</protein>
<feature type="compositionally biased region" description="Polar residues" evidence="1">
    <location>
        <begin position="1008"/>
        <end position="1029"/>
    </location>
</feature>
<feature type="compositionally biased region" description="Polar residues" evidence="1">
    <location>
        <begin position="867"/>
        <end position="885"/>
    </location>
</feature>
<feature type="compositionally biased region" description="Polar residues" evidence="1">
    <location>
        <begin position="734"/>
        <end position="746"/>
    </location>
</feature>
<evidence type="ECO:0000313" key="2">
    <source>
        <dbReference type="EMBL" id="KAL3115911.1"/>
    </source>
</evidence>
<name>A0ABD2LL08_9BILA</name>
<organism evidence="2 3">
    <name type="scientific">Heterodera trifolii</name>
    <dbReference type="NCBI Taxonomy" id="157864"/>
    <lineage>
        <taxon>Eukaryota</taxon>
        <taxon>Metazoa</taxon>
        <taxon>Ecdysozoa</taxon>
        <taxon>Nematoda</taxon>
        <taxon>Chromadorea</taxon>
        <taxon>Rhabditida</taxon>
        <taxon>Tylenchina</taxon>
        <taxon>Tylenchomorpha</taxon>
        <taxon>Tylenchoidea</taxon>
        <taxon>Heteroderidae</taxon>
        <taxon>Heteroderinae</taxon>
        <taxon>Heterodera</taxon>
    </lineage>
</organism>
<feature type="compositionally biased region" description="Basic and acidic residues" evidence="1">
    <location>
        <begin position="581"/>
        <end position="593"/>
    </location>
</feature>
<feature type="region of interest" description="Disordered" evidence="1">
    <location>
        <begin position="574"/>
        <end position="594"/>
    </location>
</feature>
<dbReference type="Proteomes" id="UP001620626">
    <property type="component" value="Unassembled WGS sequence"/>
</dbReference>
<sequence length="1052" mass="114596">MESKVGCSWRQLQLRGQQNSAKSKRVFGTYSSPHTFAVERENDGNSLLRFMKVVVPEYRELIPPPCLSTGFRSVQCRLNARMQSTESIGAAAPRQFRQNTETTMALNAFSDLEAIAEMGAGNDDAESQQCETANRPSSKMTGRCSPNSGNSLSSLTQQNAFSTTSDQRVRSIEQKNVTGGNTDPSHLAQMSVEQQRQRFGMNVVYRQQQPKQPITPMGGINPTTGRLIMDSQPGLRHSSSSDVFNFVPDHSFEDTPNFGNISTTPYQSPTGVVRRRGRGRRAGNFGDRHPSTSSSIEHEGTPESPSDFGTLRKTRGIGNSGQRRPRKPRKPANVSFEQQEGLSRSPFQRSESHPTIGKIPPLPATPSNYISPQIEEDFRSKMMSVYEMGICESSTDDEEMDPPPPPKEFMTHNQAESSTTDQKTPPEMDERAVGTVENSGNAAKKGPPLAKCSVSSSQSSGGDQTVVADPPQSVPFLQDIKLIPTATSSASSSPAFSQLSEQSDYRTPMATIVKTEMDTNPKQQIVENTAKTIELYDNEIDGMNSKKMDAEMDRLKQAKDVQSQNILTLNKLPFSSCPADRTSKESFVKKESVDSLAAKRPALVLKIKKEGGASSAASTKHSSSSSSPSSTSSSTAAPPALAAPPPQQQQLNEPVARLSSSAAPPSKYKQQRQQTKRPMGKDETVTAQPTKKKQRKSSEMEGRPSSPSPVQQHRPSTTSSSTSNTTTTKWVKEGNTTAKSGANSTTTKKESAMPNVISQITVPFPNLKNFKIPKVIENADPPPSTSSAPHFVPNKGGTTELQQQSNHSSLSSSSNEKGSRSKFGPFKSSDHFEQRRPGGGAKQSKGAGHQHTHYQYNDKYAGGSGGNSFQPHNTYSRQRAPKQSQAGGGGRHGGGNSEQPRKQHGAAPSTTRQTSSSSTAGHRFTVQFQQHSRDGGSAHNQQHPFPPSLQHFPAQQQLSGSVGWQAVQPTAGEFFHQQQNHNYLPQQQQQKLEWFGQANNDQEHRQTAGHSASTVRPNQTRTTDRQSGNCREEDRMDNSPSTGNGLQIVDDE</sequence>
<feature type="compositionally biased region" description="Low complexity" evidence="1">
    <location>
        <begin position="909"/>
        <end position="919"/>
    </location>
</feature>
<feature type="compositionally biased region" description="Polar residues" evidence="1">
    <location>
        <begin position="648"/>
        <end position="663"/>
    </location>
</feature>
<accession>A0ABD2LL08</accession>